<feature type="region of interest" description="Disordered" evidence="4">
    <location>
        <begin position="54"/>
        <end position="94"/>
    </location>
</feature>
<evidence type="ECO:0000256" key="4">
    <source>
        <dbReference type="SAM" id="MobiDB-lite"/>
    </source>
</evidence>
<proteinExistence type="predicted"/>
<sequence>MLLHAESLSQRHSNITFAAFKRIGSRWIPPSNKMGATQSPGLLTTNHAAATATTTTGTGTNFSTFPTTISPSTSSSVSSSVTNDKLSDSHPDITASNELRRTRLPSDWESEFVDKSGDLDNDLPFRTLLTTVEWARNIPLFTELQVTYSVI</sequence>
<name>A0A183AVA4_9TREM</name>
<keyword evidence="6" id="KW-1185">Reference proteome</keyword>
<dbReference type="SUPFAM" id="SSF48508">
    <property type="entry name" value="Nuclear receptor ligand-binding domain"/>
    <property type="match status" value="1"/>
</dbReference>
<keyword evidence="3" id="KW-0675">Receptor</keyword>
<reference evidence="7" key="1">
    <citation type="submission" date="2016-06" db="UniProtKB">
        <authorList>
            <consortium name="WormBaseParasite"/>
        </authorList>
    </citation>
    <scope>IDENTIFICATION</scope>
</reference>
<accession>A0A183AVA4</accession>
<evidence type="ECO:0000256" key="2">
    <source>
        <dbReference type="ARBA" id="ARBA00023163"/>
    </source>
</evidence>
<gene>
    <name evidence="5" type="ORF">ECPE_LOCUS10889</name>
</gene>
<evidence type="ECO:0000313" key="7">
    <source>
        <dbReference type="WBParaSite" id="ECPE_0001092301-mRNA-1"/>
    </source>
</evidence>
<dbReference type="AlphaFoldDB" id="A0A183AVA4"/>
<dbReference type="EMBL" id="UZAN01049863">
    <property type="protein sequence ID" value="VDP87780.1"/>
    <property type="molecule type" value="Genomic_DNA"/>
</dbReference>
<reference evidence="5 6" key="2">
    <citation type="submission" date="2018-11" db="EMBL/GenBank/DDBJ databases">
        <authorList>
            <consortium name="Pathogen Informatics"/>
        </authorList>
    </citation>
    <scope>NUCLEOTIDE SEQUENCE [LARGE SCALE GENOMIC DNA]</scope>
    <source>
        <strain evidence="5 6">Egypt</strain>
    </source>
</reference>
<protein>
    <submittedName>
        <fullName evidence="7">NR LBD domain-containing protein</fullName>
    </submittedName>
</protein>
<evidence type="ECO:0000256" key="3">
    <source>
        <dbReference type="ARBA" id="ARBA00023170"/>
    </source>
</evidence>
<dbReference type="Proteomes" id="UP000272942">
    <property type="component" value="Unassembled WGS sequence"/>
</dbReference>
<evidence type="ECO:0000256" key="1">
    <source>
        <dbReference type="ARBA" id="ARBA00023015"/>
    </source>
</evidence>
<dbReference type="WBParaSite" id="ECPE_0001092301-mRNA-1">
    <property type="protein sequence ID" value="ECPE_0001092301-mRNA-1"/>
    <property type="gene ID" value="ECPE_0001092301"/>
</dbReference>
<keyword evidence="1" id="KW-0805">Transcription regulation</keyword>
<evidence type="ECO:0000313" key="5">
    <source>
        <dbReference type="EMBL" id="VDP87780.1"/>
    </source>
</evidence>
<evidence type="ECO:0000313" key="6">
    <source>
        <dbReference type="Proteomes" id="UP000272942"/>
    </source>
</evidence>
<keyword evidence="2" id="KW-0804">Transcription</keyword>
<organism evidence="7">
    <name type="scientific">Echinostoma caproni</name>
    <dbReference type="NCBI Taxonomy" id="27848"/>
    <lineage>
        <taxon>Eukaryota</taxon>
        <taxon>Metazoa</taxon>
        <taxon>Spiralia</taxon>
        <taxon>Lophotrochozoa</taxon>
        <taxon>Platyhelminthes</taxon>
        <taxon>Trematoda</taxon>
        <taxon>Digenea</taxon>
        <taxon>Plagiorchiida</taxon>
        <taxon>Echinostomata</taxon>
        <taxon>Echinostomatoidea</taxon>
        <taxon>Echinostomatidae</taxon>
        <taxon>Echinostoma</taxon>
    </lineage>
</organism>
<dbReference type="InterPro" id="IPR035500">
    <property type="entry name" value="NHR-like_dom_sf"/>
</dbReference>
<feature type="compositionally biased region" description="Low complexity" evidence="4">
    <location>
        <begin position="54"/>
        <end position="83"/>
    </location>
</feature>